<proteinExistence type="predicted"/>
<dbReference type="PANTHER" id="PTHR33823">
    <property type="entry name" value="RNA POLYMERASE-BINDING TRANSCRIPTION FACTOR DKSA-RELATED"/>
    <property type="match status" value="1"/>
</dbReference>
<dbReference type="GO" id="GO:0008270">
    <property type="term" value="F:zinc ion binding"/>
    <property type="evidence" value="ECO:0007669"/>
    <property type="project" value="UniProtKB-KW"/>
</dbReference>
<evidence type="ECO:0000256" key="4">
    <source>
        <dbReference type="PROSITE-ProRule" id="PRU00510"/>
    </source>
</evidence>
<keyword evidence="2" id="KW-0863">Zinc-finger</keyword>
<dbReference type="Proteomes" id="UP000619293">
    <property type="component" value="Unassembled WGS sequence"/>
</dbReference>
<dbReference type="InterPro" id="IPR000962">
    <property type="entry name" value="Znf_DskA_TraR"/>
</dbReference>
<gene>
    <name evidence="6" type="primary">dksA</name>
    <name evidence="6" type="ORF">Cch02nite_64350</name>
</gene>
<evidence type="ECO:0000256" key="3">
    <source>
        <dbReference type="ARBA" id="ARBA00022833"/>
    </source>
</evidence>
<dbReference type="EMBL" id="BONG01000054">
    <property type="protein sequence ID" value="GIF92991.1"/>
    <property type="molecule type" value="Genomic_DNA"/>
</dbReference>
<evidence type="ECO:0000313" key="6">
    <source>
        <dbReference type="EMBL" id="GIF92991.1"/>
    </source>
</evidence>
<keyword evidence="3" id="KW-0862">Zinc</keyword>
<keyword evidence="7" id="KW-1185">Reference proteome</keyword>
<dbReference type="Gene3D" id="1.20.120.910">
    <property type="entry name" value="DksA, coiled-coil domain"/>
    <property type="match status" value="1"/>
</dbReference>
<evidence type="ECO:0000256" key="2">
    <source>
        <dbReference type="ARBA" id="ARBA00022771"/>
    </source>
</evidence>
<comment type="caution">
    <text evidence="6">The sequence shown here is derived from an EMBL/GenBank/DDBJ whole genome shotgun (WGS) entry which is preliminary data.</text>
</comment>
<feature type="domain" description="Zinc finger DksA/TraR C4-type" evidence="5">
    <location>
        <begin position="86"/>
        <end position="121"/>
    </location>
</feature>
<reference evidence="6 7" key="1">
    <citation type="submission" date="2021-01" db="EMBL/GenBank/DDBJ databases">
        <title>Whole genome shotgun sequence of Catellatospora chokoriensis NBRC 107358.</title>
        <authorList>
            <person name="Komaki H."/>
            <person name="Tamura T."/>
        </authorList>
    </citation>
    <scope>NUCLEOTIDE SEQUENCE [LARGE SCALE GENOMIC DNA]</scope>
    <source>
        <strain evidence="6 7">NBRC 107358</strain>
    </source>
</reference>
<protein>
    <submittedName>
        <fullName evidence="6">Molecular chaperone DnaK</fullName>
    </submittedName>
</protein>
<feature type="zinc finger region" description="dksA C4-type" evidence="4">
    <location>
        <begin position="91"/>
        <end position="115"/>
    </location>
</feature>
<evidence type="ECO:0000259" key="5">
    <source>
        <dbReference type="Pfam" id="PF01258"/>
    </source>
</evidence>
<dbReference type="Pfam" id="PF01258">
    <property type="entry name" value="zf-dskA_traR"/>
    <property type="match status" value="1"/>
</dbReference>
<evidence type="ECO:0000256" key="1">
    <source>
        <dbReference type="ARBA" id="ARBA00022723"/>
    </source>
</evidence>
<dbReference type="SUPFAM" id="SSF57716">
    <property type="entry name" value="Glucocorticoid receptor-like (DNA-binding domain)"/>
    <property type="match status" value="1"/>
</dbReference>
<accession>A0A8J3JXP6</accession>
<dbReference type="PANTHER" id="PTHR33823:SF4">
    <property type="entry name" value="GENERAL STRESS PROTEIN 16O"/>
    <property type="match status" value="1"/>
</dbReference>
<name>A0A8J3JXP6_9ACTN</name>
<dbReference type="RefSeq" id="WP_191837447.1">
    <property type="nucleotide sequence ID" value="NZ_BAAALB010000001.1"/>
</dbReference>
<evidence type="ECO:0000313" key="7">
    <source>
        <dbReference type="Proteomes" id="UP000619293"/>
    </source>
</evidence>
<organism evidence="6 7">
    <name type="scientific">Catellatospora chokoriensis</name>
    <dbReference type="NCBI Taxonomy" id="310353"/>
    <lineage>
        <taxon>Bacteria</taxon>
        <taxon>Bacillati</taxon>
        <taxon>Actinomycetota</taxon>
        <taxon>Actinomycetes</taxon>
        <taxon>Micromonosporales</taxon>
        <taxon>Micromonosporaceae</taxon>
        <taxon>Catellatospora</taxon>
    </lineage>
</organism>
<dbReference type="AlphaFoldDB" id="A0A8J3JXP6"/>
<dbReference type="PROSITE" id="PS51128">
    <property type="entry name" value="ZF_DKSA_2"/>
    <property type="match status" value="1"/>
</dbReference>
<keyword evidence="1" id="KW-0479">Metal-binding</keyword>
<sequence>MTSVDDGVDLEQVAALLRQRHEQTVEQIRVQTAESHNLRQAARHEPGDVADAGSLISDTAQHDIVTAKLTEQAERLSAALDRLRDGSFGRCGTCGQQIPLARMEIMPWATHCIPCQQRAERGR</sequence>